<sequence length="200" mass="21681">MSDHNSPQVPPASEPGDIPSSSSSPATTKKKSLWTRWWMIAIYVVLGIGIINALANGGDENASPAGSSTPSASETHKSQTSDGEKSSASTKTDKPTEKTIPTEYKSALRTAETYSDTMHMSKAGIYEQLTSEYGEKFTKEAAQYAIDNLKADYKKNALETAKNYQESMAMSPSAIHDQLTSEHGEKFTKEEADYAIANLD</sequence>
<comment type="caution">
    <text evidence="4">The sequence shown here is derived from an EMBL/GenBank/DDBJ whole genome shotgun (WGS) entry which is preliminary data.</text>
</comment>
<proteinExistence type="predicted"/>
<evidence type="ECO:0000259" key="3">
    <source>
        <dbReference type="Pfam" id="PF07553"/>
    </source>
</evidence>
<feature type="region of interest" description="Disordered" evidence="1">
    <location>
        <begin position="60"/>
        <end position="107"/>
    </location>
</feature>
<gene>
    <name evidence="4" type="ORF">J2S67_000218</name>
</gene>
<evidence type="ECO:0000256" key="1">
    <source>
        <dbReference type="SAM" id="MobiDB-lite"/>
    </source>
</evidence>
<organism evidence="4 5">
    <name type="scientific">Pseudoglutamicibacter albus</name>
    <dbReference type="NCBI Taxonomy" id="98671"/>
    <lineage>
        <taxon>Bacteria</taxon>
        <taxon>Bacillati</taxon>
        <taxon>Actinomycetota</taxon>
        <taxon>Actinomycetes</taxon>
        <taxon>Micrococcales</taxon>
        <taxon>Micrococcaceae</taxon>
        <taxon>Pseudoglutamicibacter</taxon>
    </lineage>
</organism>
<dbReference type="InterPro" id="IPR036388">
    <property type="entry name" value="WH-like_DNA-bd_sf"/>
</dbReference>
<dbReference type="InterPro" id="IPR011434">
    <property type="entry name" value="Ltp-like_HTH"/>
</dbReference>
<feature type="transmembrane region" description="Helical" evidence="2">
    <location>
        <begin position="37"/>
        <end position="55"/>
    </location>
</feature>
<keyword evidence="5" id="KW-1185">Reference proteome</keyword>
<protein>
    <recommendedName>
        <fullName evidence="3">Putative host cell surface-exposed lipoprotein Ltp-like HTH region domain-containing protein</fullName>
    </recommendedName>
</protein>
<accession>A0ABU1YYU3</accession>
<feature type="domain" description="Putative host cell surface-exposed lipoprotein Ltp-like HTH region" evidence="3">
    <location>
        <begin position="103"/>
        <end position="149"/>
    </location>
</feature>
<evidence type="ECO:0000313" key="5">
    <source>
        <dbReference type="Proteomes" id="UP001180715"/>
    </source>
</evidence>
<feature type="compositionally biased region" description="Basic and acidic residues" evidence="1">
    <location>
        <begin position="74"/>
        <end position="97"/>
    </location>
</feature>
<keyword evidence="2" id="KW-1133">Transmembrane helix</keyword>
<feature type="domain" description="Putative host cell surface-exposed lipoprotein Ltp-like HTH region" evidence="3">
    <location>
        <begin position="152"/>
        <end position="199"/>
    </location>
</feature>
<dbReference type="RefSeq" id="WP_232219315.1">
    <property type="nucleotide sequence ID" value="NZ_JAKRCW010000022.1"/>
</dbReference>
<keyword evidence="2" id="KW-0812">Transmembrane</keyword>
<evidence type="ECO:0000256" key="2">
    <source>
        <dbReference type="SAM" id="Phobius"/>
    </source>
</evidence>
<feature type="region of interest" description="Disordered" evidence="1">
    <location>
        <begin position="1"/>
        <end position="30"/>
    </location>
</feature>
<evidence type="ECO:0000313" key="4">
    <source>
        <dbReference type="EMBL" id="MDR7292950.1"/>
    </source>
</evidence>
<keyword evidence="2" id="KW-0472">Membrane</keyword>
<dbReference type="Proteomes" id="UP001180715">
    <property type="component" value="Unassembled WGS sequence"/>
</dbReference>
<dbReference type="Pfam" id="PF07553">
    <property type="entry name" value="Lipoprotein_Ltp"/>
    <property type="match status" value="2"/>
</dbReference>
<dbReference type="EMBL" id="JAVDXX010000001">
    <property type="protein sequence ID" value="MDR7292950.1"/>
    <property type="molecule type" value="Genomic_DNA"/>
</dbReference>
<feature type="compositionally biased region" description="Low complexity" evidence="1">
    <location>
        <begin position="60"/>
        <end position="73"/>
    </location>
</feature>
<name>A0ABU1YYU3_9MICC</name>
<reference evidence="4" key="1">
    <citation type="submission" date="2023-07" db="EMBL/GenBank/DDBJ databases">
        <title>Sequencing the genomes of 1000 actinobacteria strains.</title>
        <authorList>
            <person name="Klenk H.-P."/>
        </authorList>
    </citation>
    <scope>NUCLEOTIDE SEQUENCE</scope>
    <source>
        <strain evidence="4">DSM 13068</strain>
    </source>
</reference>
<dbReference type="Gene3D" id="1.10.10.10">
    <property type="entry name" value="Winged helix-like DNA-binding domain superfamily/Winged helix DNA-binding domain"/>
    <property type="match status" value="2"/>
</dbReference>